<protein>
    <submittedName>
        <fullName evidence="2">General secretion pathway protein GspB</fullName>
    </submittedName>
</protein>
<dbReference type="InterPro" id="IPR032389">
    <property type="entry name" value="GspB_C"/>
</dbReference>
<dbReference type="Proteomes" id="UP001166251">
    <property type="component" value="Unassembled WGS sequence"/>
</dbReference>
<feature type="domain" description="Type II secretion system protein GspB C-terminal" evidence="1">
    <location>
        <begin position="184"/>
        <end position="243"/>
    </location>
</feature>
<evidence type="ECO:0000259" key="1">
    <source>
        <dbReference type="Pfam" id="PF16537"/>
    </source>
</evidence>
<sequence>MSYILDALKRNASDAQVGDVPSLHTQAGIDQAKLRSTWWQPAVALLLIAGGLSFWLQPWTRQPEPAEMQIVEAPEPRVVVLDVIDYSDYQPRSPIVVPVIAPQPAKPVVELPREPVNAGIADGEQEPLVAADEQEERLGGDALAALFKQAVEATHDASPQAQQEAATADVVPLTRKSQSFQNQVPVMEFSAHSYSSDPRKRMVKVNGNEIQEGGWINDSVQVVAILPNKVVMEMQGEQFTLPALSDW</sequence>
<comment type="caution">
    <text evidence="2">The sequence shown here is derived from an EMBL/GenBank/DDBJ whole genome shotgun (WGS) entry which is preliminary data.</text>
</comment>
<name>A0ABS7EBJ2_9GAMM</name>
<dbReference type="EMBL" id="JAHZSS010000001">
    <property type="protein sequence ID" value="MBW8189696.1"/>
    <property type="molecule type" value="Genomic_DNA"/>
</dbReference>
<dbReference type="RefSeq" id="WP_220102365.1">
    <property type="nucleotide sequence ID" value="NZ_JAHZSS010000001.1"/>
</dbReference>
<organism evidence="2 3">
    <name type="scientific">Neiella holothuriorum</name>
    <dbReference type="NCBI Taxonomy" id="2870530"/>
    <lineage>
        <taxon>Bacteria</taxon>
        <taxon>Pseudomonadati</taxon>
        <taxon>Pseudomonadota</taxon>
        <taxon>Gammaproteobacteria</taxon>
        <taxon>Alteromonadales</taxon>
        <taxon>Echinimonadaceae</taxon>
        <taxon>Neiella</taxon>
    </lineage>
</organism>
<evidence type="ECO:0000313" key="3">
    <source>
        <dbReference type="Proteomes" id="UP001166251"/>
    </source>
</evidence>
<gene>
    <name evidence="2" type="ORF">K0504_01500</name>
</gene>
<accession>A0ABS7EBJ2</accession>
<keyword evidence="3" id="KW-1185">Reference proteome</keyword>
<reference evidence="2" key="1">
    <citation type="submission" date="2021-07" db="EMBL/GenBank/DDBJ databases">
        <title>Neiella marina sp. nov., isolated from the intestinal content of sea cucumber Apostichopus japonicus.</title>
        <authorList>
            <person name="Bai X."/>
        </authorList>
    </citation>
    <scope>NUCLEOTIDE SEQUENCE</scope>
    <source>
        <strain evidence="2">126</strain>
    </source>
</reference>
<dbReference type="Pfam" id="PF16537">
    <property type="entry name" value="T2SSB"/>
    <property type="match status" value="1"/>
</dbReference>
<proteinExistence type="predicted"/>
<evidence type="ECO:0000313" key="2">
    <source>
        <dbReference type="EMBL" id="MBW8189696.1"/>
    </source>
</evidence>